<dbReference type="InterPro" id="IPR051177">
    <property type="entry name" value="CIK-Related_Protein"/>
</dbReference>
<keyword evidence="3" id="KW-1185">Reference proteome</keyword>
<dbReference type="Proteomes" id="UP000467840">
    <property type="component" value="Chromosome 2"/>
</dbReference>
<proteinExistence type="predicted"/>
<sequence>MSQLFSTLLFGDNEEFESFLVTSLRVSWGDSQTTQENLIFHVLRLLVRAYDDTDLGIQEEVLKNLRLLLCNSMFRVNALLCFGVLVHTLDKYAVLEILQTIHYCTAVDCRAPALMCTPKVANSIFKQYGVEFVAEYVLPLLFLLLTFQQLNVQQFAKYMLFVKDILRIIEKIKTGVSVTDSGIPEVMTAPFPIGLQSQALSKTSGTVAPASKSSSSWDEDWGPVSKGPTARNQPSTSRPL</sequence>
<protein>
    <submittedName>
        <fullName evidence="2">Uncharacterized protein</fullName>
    </submittedName>
</protein>
<comment type="caution">
    <text evidence="2">The sequence shown here is derived from an EMBL/GenBank/DDBJ whole genome shotgun (WGS) entry which is preliminary data.</text>
</comment>
<dbReference type="AlphaFoldDB" id="A0A6A6KRD4"/>
<evidence type="ECO:0000313" key="2">
    <source>
        <dbReference type="EMBL" id="KAF2290613.1"/>
    </source>
</evidence>
<organism evidence="2 3">
    <name type="scientific">Hevea brasiliensis</name>
    <name type="common">Para rubber tree</name>
    <name type="synonym">Siphonia brasiliensis</name>
    <dbReference type="NCBI Taxonomy" id="3981"/>
    <lineage>
        <taxon>Eukaryota</taxon>
        <taxon>Viridiplantae</taxon>
        <taxon>Streptophyta</taxon>
        <taxon>Embryophyta</taxon>
        <taxon>Tracheophyta</taxon>
        <taxon>Spermatophyta</taxon>
        <taxon>Magnoliopsida</taxon>
        <taxon>eudicotyledons</taxon>
        <taxon>Gunneridae</taxon>
        <taxon>Pentapetalae</taxon>
        <taxon>rosids</taxon>
        <taxon>fabids</taxon>
        <taxon>Malpighiales</taxon>
        <taxon>Euphorbiaceae</taxon>
        <taxon>Crotonoideae</taxon>
        <taxon>Micrandreae</taxon>
        <taxon>Hevea</taxon>
    </lineage>
</organism>
<feature type="compositionally biased region" description="Polar residues" evidence="1">
    <location>
        <begin position="204"/>
        <end position="216"/>
    </location>
</feature>
<gene>
    <name evidence="2" type="ORF">GH714_014700</name>
</gene>
<dbReference type="InterPro" id="IPR011989">
    <property type="entry name" value="ARM-like"/>
</dbReference>
<feature type="compositionally biased region" description="Polar residues" evidence="1">
    <location>
        <begin position="230"/>
        <end position="240"/>
    </location>
</feature>
<dbReference type="Gene3D" id="1.25.10.10">
    <property type="entry name" value="Leucine-rich Repeat Variant"/>
    <property type="match status" value="1"/>
</dbReference>
<dbReference type="EMBL" id="JAAGAX010000015">
    <property type="protein sequence ID" value="KAF2290613.1"/>
    <property type="molecule type" value="Genomic_DNA"/>
</dbReference>
<evidence type="ECO:0000256" key="1">
    <source>
        <dbReference type="SAM" id="MobiDB-lite"/>
    </source>
</evidence>
<dbReference type="PANTHER" id="PTHR12984:SF6">
    <property type="entry name" value="SCY1-LIKE PROTEIN 2"/>
    <property type="match status" value="1"/>
</dbReference>
<dbReference type="PANTHER" id="PTHR12984">
    <property type="entry name" value="SCY1-RELATED S/T PROTEIN KINASE-LIKE"/>
    <property type="match status" value="1"/>
</dbReference>
<accession>A0A6A6KRD4</accession>
<reference evidence="2 3" key="1">
    <citation type="journal article" date="2020" name="Mol. Plant">
        <title>The Chromosome-Based Rubber Tree Genome Provides New Insights into Spurge Genome Evolution and Rubber Biosynthesis.</title>
        <authorList>
            <person name="Liu J."/>
            <person name="Shi C."/>
            <person name="Shi C.C."/>
            <person name="Li W."/>
            <person name="Zhang Q.J."/>
            <person name="Zhang Y."/>
            <person name="Li K."/>
            <person name="Lu H.F."/>
            <person name="Shi C."/>
            <person name="Zhu S.T."/>
            <person name="Xiao Z.Y."/>
            <person name="Nan H."/>
            <person name="Yue Y."/>
            <person name="Zhu X.G."/>
            <person name="Wu Y."/>
            <person name="Hong X.N."/>
            <person name="Fan G.Y."/>
            <person name="Tong Y."/>
            <person name="Zhang D."/>
            <person name="Mao C.L."/>
            <person name="Liu Y.L."/>
            <person name="Hao S.J."/>
            <person name="Liu W.Q."/>
            <person name="Lv M.Q."/>
            <person name="Zhang H.B."/>
            <person name="Liu Y."/>
            <person name="Hu-Tang G.R."/>
            <person name="Wang J.P."/>
            <person name="Wang J.H."/>
            <person name="Sun Y.H."/>
            <person name="Ni S.B."/>
            <person name="Chen W.B."/>
            <person name="Zhang X.C."/>
            <person name="Jiao Y.N."/>
            <person name="Eichler E.E."/>
            <person name="Li G.H."/>
            <person name="Liu X."/>
            <person name="Gao L.Z."/>
        </authorList>
    </citation>
    <scope>NUCLEOTIDE SEQUENCE [LARGE SCALE GENOMIC DNA]</scope>
    <source>
        <strain evidence="3">cv. GT1</strain>
        <tissue evidence="2">Leaf</tissue>
    </source>
</reference>
<evidence type="ECO:0000313" key="3">
    <source>
        <dbReference type="Proteomes" id="UP000467840"/>
    </source>
</evidence>
<feature type="region of interest" description="Disordered" evidence="1">
    <location>
        <begin position="204"/>
        <end position="240"/>
    </location>
</feature>
<name>A0A6A6KRD4_HEVBR</name>